<proteinExistence type="predicted"/>
<evidence type="ECO:0000313" key="3">
    <source>
        <dbReference type="Proteomes" id="UP000217209"/>
    </source>
</evidence>
<dbReference type="PROSITE" id="PS50943">
    <property type="entry name" value="HTH_CROC1"/>
    <property type="match status" value="1"/>
</dbReference>
<gene>
    <name evidence="2" type="ORF">CGLAU_04055</name>
</gene>
<sequence length="71" mass="7853">MDVTELGEFVRINRKDKGLTQQDLADLSGVSDRFVREMEKGKPSAEIGKVIAVLTTLGFDLEPVIHRGVLL</sequence>
<dbReference type="RefSeq" id="WP_095659578.1">
    <property type="nucleotide sequence ID" value="NZ_CP019688.1"/>
</dbReference>
<dbReference type="Gene3D" id="1.10.260.40">
    <property type="entry name" value="lambda repressor-like DNA-binding domains"/>
    <property type="match status" value="1"/>
</dbReference>
<dbReference type="Proteomes" id="UP000217209">
    <property type="component" value="Chromosome"/>
</dbReference>
<dbReference type="InterPro" id="IPR017507">
    <property type="entry name" value="Tscrpt_reg_HipB-like"/>
</dbReference>
<dbReference type="SUPFAM" id="SSF47413">
    <property type="entry name" value="lambda repressor-like DNA-binding domains"/>
    <property type="match status" value="1"/>
</dbReference>
<dbReference type="Pfam" id="PF01381">
    <property type="entry name" value="HTH_3"/>
    <property type="match status" value="1"/>
</dbReference>
<dbReference type="InterPro" id="IPR001387">
    <property type="entry name" value="Cro/C1-type_HTH"/>
</dbReference>
<protein>
    <submittedName>
        <fullName evidence="2">Anaerobic benzoate catabolism transcriptional regulator</fullName>
    </submittedName>
</protein>
<accession>A0A1Q2HVA6</accession>
<dbReference type="OrthoDB" id="5521004at2"/>
<dbReference type="InterPro" id="IPR010982">
    <property type="entry name" value="Lambda_DNA-bd_dom_sf"/>
</dbReference>
<reference evidence="2 3" key="1">
    <citation type="submission" date="2016-12" db="EMBL/GenBank/DDBJ databases">
        <authorList>
            <person name="Song W.-J."/>
            <person name="Kurnit D.M."/>
        </authorList>
    </citation>
    <scope>NUCLEOTIDE SEQUENCE [LARGE SCALE GENOMIC DNA]</scope>
    <source>
        <strain evidence="2 3">DSM 30827</strain>
    </source>
</reference>
<dbReference type="KEGG" id="cgv:CGLAU_04055"/>
<dbReference type="NCBIfam" id="TIGR03070">
    <property type="entry name" value="couple_hipB"/>
    <property type="match status" value="1"/>
</dbReference>
<organism evidence="2 3">
    <name type="scientific">Corynebacterium glaucum</name>
    <dbReference type="NCBI Taxonomy" id="187491"/>
    <lineage>
        <taxon>Bacteria</taxon>
        <taxon>Bacillati</taxon>
        <taxon>Actinomycetota</taxon>
        <taxon>Actinomycetes</taxon>
        <taxon>Mycobacteriales</taxon>
        <taxon>Corynebacteriaceae</taxon>
        <taxon>Corynebacterium</taxon>
    </lineage>
</organism>
<evidence type="ECO:0000259" key="1">
    <source>
        <dbReference type="PROSITE" id="PS50943"/>
    </source>
</evidence>
<dbReference type="CDD" id="cd00093">
    <property type="entry name" value="HTH_XRE"/>
    <property type="match status" value="1"/>
</dbReference>
<evidence type="ECO:0000313" key="2">
    <source>
        <dbReference type="EMBL" id="AQQ14787.1"/>
    </source>
</evidence>
<name>A0A1Q2HVA6_9CORY</name>
<dbReference type="AlphaFoldDB" id="A0A1Q2HVA6"/>
<keyword evidence="3" id="KW-1185">Reference proteome</keyword>
<dbReference type="EMBL" id="CP019688">
    <property type="protein sequence ID" value="AQQ14787.1"/>
    <property type="molecule type" value="Genomic_DNA"/>
</dbReference>
<dbReference type="SMART" id="SM00530">
    <property type="entry name" value="HTH_XRE"/>
    <property type="match status" value="1"/>
</dbReference>
<dbReference type="GO" id="GO:0003677">
    <property type="term" value="F:DNA binding"/>
    <property type="evidence" value="ECO:0007669"/>
    <property type="project" value="InterPro"/>
</dbReference>
<feature type="domain" description="HTH cro/C1-type" evidence="1">
    <location>
        <begin position="14"/>
        <end position="64"/>
    </location>
</feature>